<dbReference type="AlphaFoldDB" id="A0A3R7PWB1"/>
<protein>
    <submittedName>
        <fullName evidence="4">DNA-directed RNA polymerase II</fullName>
        <ecNumber evidence="4">2.7.7.6</ecNumber>
    </submittedName>
</protein>
<name>A0A3R7PWB1_9TRYP</name>
<reference evidence="4 5" key="1">
    <citation type="journal article" date="2018" name="BMC Genomics">
        <title>Genomic comparison of Trypanosoma conorhini and Trypanosoma rangeli to Trypanosoma cruzi strains of high and low virulence.</title>
        <authorList>
            <person name="Bradwell K.R."/>
            <person name="Koparde V.N."/>
            <person name="Matveyev A.V."/>
            <person name="Serrano M.G."/>
            <person name="Alves J.M."/>
            <person name="Parikh H."/>
            <person name="Huang B."/>
            <person name="Lee V."/>
            <person name="Espinosa-Alvarez O."/>
            <person name="Ortiz P.A."/>
            <person name="Costa-Martins A.G."/>
            <person name="Teixeira M.M."/>
            <person name="Buck G.A."/>
        </authorList>
    </citation>
    <scope>NUCLEOTIDE SEQUENCE [LARGE SCALE GENOMIC DNA]</scope>
    <source>
        <strain evidence="4 5">025E</strain>
    </source>
</reference>
<dbReference type="EC" id="2.7.7.6" evidence="4"/>
<keyword evidence="1" id="KW-0804">Transcription</keyword>
<dbReference type="OrthoDB" id="248779at2759"/>
<dbReference type="InterPro" id="IPR035913">
    <property type="entry name" value="RPB5-like_sf"/>
</dbReference>
<sequence>MGSIEELKLVRLYRAYNTAIQMCMDRGYAVRHPSAVAHALRDPSVYSDEYGLDYDWFLQHFVVRQATATGAAEEDEGNASRVQASHDGAVEKEERGRWTPMRGAMRLVCSAETGKAMYDASGSPNKSGEKGGRSMLVFFSALPSLSMGELQEFREKALQKHAHCMIVVSAGKITPVVRRGARELSGRLRAGTAEEIMSIQLFEEDELAFNIARHDTVPSHVALSPEQAQDFLQRRQISLSQLPRILNEDPMVAYLGLVRGSIVKIQRDTKESGPYEMYRQVI</sequence>
<proteinExistence type="predicted"/>
<dbReference type="PANTHER" id="PTHR10535:SF0">
    <property type="entry name" value="DNA-DIRECTED RNA POLYMERASES I, II, AND III SUBUNIT RPABC1"/>
    <property type="match status" value="1"/>
</dbReference>
<dbReference type="GO" id="GO:0005666">
    <property type="term" value="C:RNA polymerase III complex"/>
    <property type="evidence" value="ECO:0007669"/>
    <property type="project" value="TreeGrafter"/>
</dbReference>
<dbReference type="GeneID" id="40315206"/>
<dbReference type="PANTHER" id="PTHR10535">
    <property type="entry name" value="DNA-DIRECTED RNA POLYMERASES I, II, AND III SUBUNIT RPABC1"/>
    <property type="match status" value="1"/>
</dbReference>
<dbReference type="SUPFAM" id="SSF53036">
    <property type="entry name" value="Eukaryotic RPB5 N-terminal domain"/>
    <property type="match status" value="1"/>
</dbReference>
<accession>A0A3R7PWB1</accession>
<feature type="region of interest" description="Disordered" evidence="2">
    <location>
        <begin position="70"/>
        <end position="95"/>
    </location>
</feature>
<dbReference type="GO" id="GO:0006362">
    <property type="term" value="P:transcription elongation by RNA polymerase I"/>
    <property type="evidence" value="ECO:0007669"/>
    <property type="project" value="TreeGrafter"/>
</dbReference>
<organism evidence="4 5">
    <name type="scientific">Trypanosoma conorhini</name>
    <dbReference type="NCBI Taxonomy" id="83891"/>
    <lineage>
        <taxon>Eukaryota</taxon>
        <taxon>Discoba</taxon>
        <taxon>Euglenozoa</taxon>
        <taxon>Kinetoplastea</taxon>
        <taxon>Metakinetoplastina</taxon>
        <taxon>Trypanosomatida</taxon>
        <taxon>Trypanosomatidae</taxon>
        <taxon>Trypanosoma</taxon>
    </lineage>
</organism>
<evidence type="ECO:0000256" key="2">
    <source>
        <dbReference type="SAM" id="MobiDB-lite"/>
    </source>
</evidence>
<dbReference type="EMBL" id="MKKU01000055">
    <property type="protein sequence ID" value="RNF26150.1"/>
    <property type="molecule type" value="Genomic_DNA"/>
</dbReference>
<evidence type="ECO:0000313" key="4">
    <source>
        <dbReference type="EMBL" id="RNF26150.1"/>
    </source>
</evidence>
<keyword evidence="4" id="KW-0548">Nucleotidyltransferase</keyword>
<dbReference type="GO" id="GO:0003899">
    <property type="term" value="F:DNA-directed RNA polymerase activity"/>
    <property type="evidence" value="ECO:0007669"/>
    <property type="project" value="UniProtKB-EC"/>
</dbReference>
<gene>
    <name evidence="4" type="ORF">Tco025E_01595</name>
</gene>
<dbReference type="GO" id="GO:0003677">
    <property type="term" value="F:DNA binding"/>
    <property type="evidence" value="ECO:0007669"/>
    <property type="project" value="InterPro"/>
</dbReference>
<dbReference type="Pfam" id="PF01191">
    <property type="entry name" value="RNA_pol_Rpb5_C"/>
    <property type="match status" value="1"/>
</dbReference>
<feature type="domain" description="RNA polymerase subunit H/Rpb5 C-terminal" evidence="3">
    <location>
        <begin position="209"/>
        <end position="281"/>
    </location>
</feature>
<dbReference type="GO" id="GO:0006366">
    <property type="term" value="P:transcription by RNA polymerase II"/>
    <property type="evidence" value="ECO:0007669"/>
    <property type="project" value="TreeGrafter"/>
</dbReference>
<evidence type="ECO:0000259" key="3">
    <source>
        <dbReference type="Pfam" id="PF01191"/>
    </source>
</evidence>
<dbReference type="GO" id="GO:0042797">
    <property type="term" value="P:tRNA transcription by RNA polymerase III"/>
    <property type="evidence" value="ECO:0007669"/>
    <property type="project" value="TreeGrafter"/>
</dbReference>
<keyword evidence="4" id="KW-0808">Transferase</keyword>
<dbReference type="Proteomes" id="UP000284403">
    <property type="component" value="Unassembled WGS sequence"/>
</dbReference>
<dbReference type="InterPro" id="IPR036710">
    <property type="entry name" value="RNA_pol_Rpb5_N_sf"/>
</dbReference>
<comment type="caution">
    <text evidence="4">The sequence shown here is derived from an EMBL/GenBank/DDBJ whole genome shotgun (WGS) entry which is preliminary data.</text>
</comment>
<dbReference type="GO" id="GO:0005736">
    <property type="term" value="C:RNA polymerase I complex"/>
    <property type="evidence" value="ECO:0007669"/>
    <property type="project" value="TreeGrafter"/>
</dbReference>
<dbReference type="GO" id="GO:0005665">
    <property type="term" value="C:RNA polymerase II, core complex"/>
    <property type="evidence" value="ECO:0007669"/>
    <property type="project" value="TreeGrafter"/>
</dbReference>
<dbReference type="Gene3D" id="3.40.1340.10">
    <property type="entry name" value="RNA polymerase, Rpb5, N-terminal domain"/>
    <property type="match status" value="1"/>
</dbReference>
<dbReference type="InterPro" id="IPR000783">
    <property type="entry name" value="RNA_pol_subH/Rpb5_C"/>
</dbReference>
<dbReference type="SUPFAM" id="SSF55287">
    <property type="entry name" value="RPB5-like RNA polymerase subunit"/>
    <property type="match status" value="1"/>
</dbReference>
<keyword evidence="5" id="KW-1185">Reference proteome</keyword>
<evidence type="ECO:0000256" key="1">
    <source>
        <dbReference type="ARBA" id="ARBA00023163"/>
    </source>
</evidence>
<evidence type="ECO:0000313" key="5">
    <source>
        <dbReference type="Proteomes" id="UP000284403"/>
    </source>
</evidence>
<dbReference type="RefSeq" id="XP_029231356.1">
    <property type="nucleotide sequence ID" value="XM_029368533.1"/>
</dbReference>
<dbReference type="Gene3D" id="3.90.940.20">
    <property type="entry name" value="RPB5-like RNA polymerase subunit"/>
    <property type="match status" value="1"/>
</dbReference>
<keyword evidence="4" id="KW-0240">DNA-directed RNA polymerase</keyword>
<dbReference type="InterPro" id="IPR014381">
    <property type="entry name" value="Arch_Rpo5/euc_Rpb5"/>
</dbReference>